<comment type="caution">
    <text evidence="1">The sequence shown here is derived from an EMBL/GenBank/DDBJ whole genome shotgun (WGS) entry which is preliminary data.</text>
</comment>
<sequence>MARNVEKLERIYWDEKLYASYRKPLVEWMLDEGGYIEKELCRLKGESRSIPKKLREVIYNEKYVFHKIVREFIDPLDIEEWEQACSILEEAWLVYQDSLKLREF</sequence>
<accession>A0A941GT38</accession>
<dbReference type="AlphaFoldDB" id="A0A941GT38"/>
<reference evidence="1" key="1">
    <citation type="submission" date="2021-02" db="EMBL/GenBank/DDBJ databases">
        <title>Metagenome analyses of Stigonema ocellatum DSM 106950, Chlorogloea purpurea SAG 13.99 and Gomphosphaeria aponina DSM 107014.</title>
        <authorList>
            <person name="Marter P."/>
            <person name="Huang S."/>
        </authorList>
    </citation>
    <scope>NUCLEOTIDE SEQUENCE</scope>
    <source>
        <strain evidence="1">JP213</strain>
    </source>
</reference>
<dbReference type="EMBL" id="JADQBC010000087">
    <property type="protein sequence ID" value="MBR8828781.1"/>
    <property type="molecule type" value="Genomic_DNA"/>
</dbReference>
<proteinExistence type="predicted"/>
<name>A0A941GT38_9CHRO</name>
<protein>
    <submittedName>
        <fullName evidence="1">Uncharacterized protein</fullName>
    </submittedName>
</protein>
<gene>
    <name evidence="1" type="ORF">DSM107014_12915</name>
</gene>
<evidence type="ECO:0000313" key="2">
    <source>
        <dbReference type="Proteomes" id="UP000767446"/>
    </source>
</evidence>
<organism evidence="1 2">
    <name type="scientific">Gomphosphaeria aponina SAG 52.96 = DSM 107014</name>
    <dbReference type="NCBI Taxonomy" id="1521640"/>
    <lineage>
        <taxon>Bacteria</taxon>
        <taxon>Bacillati</taxon>
        <taxon>Cyanobacteriota</taxon>
        <taxon>Cyanophyceae</taxon>
        <taxon>Oscillatoriophycideae</taxon>
        <taxon>Chroococcales</taxon>
        <taxon>Gomphosphaeriaceae</taxon>
        <taxon>Gomphosphaeria</taxon>
    </lineage>
</organism>
<dbReference type="Proteomes" id="UP000767446">
    <property type="component" value="Unassembled WGS sequence"/>
</dbReference>
<evidence type="ECO:0000313" key="1">
    <source>
        <dbReference type="EMBL" id="MBR8828781.1"/>
    </source>
</evidence>